<name>R0KYJ0_ANAPL</name>
<dbReference type="EMBL" id="KB744899">
    <property type="protein sequence ID" value="EOA94274.1"/>
    <property type="molecule type" value="Genomic_DNA"/>
</dbReference>
<organism evidence="1 2">
    <name type="scientific">Anas platyrhynchos</name>
    <name type="common">Mallard</name>
    <name type="synonym">Anas boschas</name>
    <dbReference type="NCBI Taxonomy" id="8839"/>
    <lineage>
        <taxon>Eukaryota</taxon>
        <taxon>Metazoa</taxon>
        <taxon>Chordata</taxon>
        <taxon>Craniata</taxon>
        <taxon>Vertebrata</taxon>
        <taxon>Euteleostomi</taxon>
        <taxon>Archelosauria</taxon>
        <taxon>Archosauria</taxon>
        <taxon>Dinosauria</taxon>
        <taxon>Saurischia</taxon>
        <taxon>Theropoda</taxon>
        <taxon>Coelurosauria</taxon>
        <taxon>Aves</taxon>
        <taxon>Neognathae</taxon>
        <taxon>Galloanserae</taxon>
        <taxon>Anseriformes</taxon>
        <taxon>Anatidae</taxon>
        <taxon>Anatinae</taxon>
        <taxon>Anas</taxon>
    </lineage>
</organism>
<sequence>MALTETLFLGLVPHCPDSCALARWLLCDTHKLLDTRVPSWQHWLQSLLVTTQAGVVENMKKLIYHSQPEVTEASHSMLEGTEIAAFHKALGPSVVSLCSEYSLPSWSFCQQLRQKEVLETGEKTVSMNLHFQSASGEDSQMVLLPLLAGYMGLQRLIFGSSHAAITAAAPGLTITSRLCFKVKSSSNVHLANSSWELLHAHVYQ</sequence>
<evidence type="ECO:0000313" key="1">
    <source>
        <dbReference type="EMBL" id="EOA94274.1"/>
    </source>
</evidence>
<protein>
    <submittedName>
        <fullName evidence="1">Uncharacterized protein</fullName>
    </submittedName>
</protein>
<keyword evidence="2" id="KW-1185">Reference proteome</keyword>
<dbReference type="Proteomes" id="UP000296049">
    <property type="component" value="Unassembled WGS sequence"/>
</dbReference>
<gene>
    <name evidence="1" type="ORF">Anapl_09552</name>
</gene>
<proteinExistence type="predicted"/>
<accession>R0KYJ0</accession>
<dbReference type="AlphaFoldDB" id="R0KYJ0"/>
<reference evidence="2" key="1">
    <citation type="journal article" date="2013" name="Nat. Genet.">
        <title>The duck genome and transcriptome provide insight into an avian influenza virus reservoir species.</title>
        <authorList>
            <person name="Huang Y."/>
            <person name="Li Y."/>
            <person name="Burt D.W."/>
            <person name="Chen H."/>
            <person name="Zhang Y."/>
            <person name="Qian W."/>
            <person name="Kim H."/>
            <person name="Gan S."/>
            <person name="Zhao Y."/>
            <person name="Li J."/>
            <person name="Yi K."/>
            <person name="Feng H."/>
            <person name="Zhu P."/>
            <person name="Li B."/>
            <person name="Liu Q."/>
            <person name="Fairley S."/>
            <person name="Magor K.E."/>
            <person name="Du Z."/>
            <person name="Hu X."/>
            <person name="Goodman L."/>
            <person name="Tafer H."/>
            <person name="Vignal A."/>
            <person name="Lee T."/>
            <person name="Kim K.W."/>
            <person name="Sheng Z."/>
            <person name="An Y."/>
            <person name="Searle S."/>
            <person name="Herrero J."/>
            <person name="Groenen M.A."/>
            <person name="Crooijmans R.P."/>
            <person name="Faraut T."/>
            <person name="Cai Q."/>
            <person name="Webster R.G."/>
            <person name="Aldridge J.R."/>
            <person name="Warren W.C."/>
            <person name="Bartschat S."/>
            <person name="Kehr S."/>
            <person name="Marz M."/>
            <person name="Stadler P.F."/>
            <person name="Smith J."/>
            <person name="Kraus R.H."/>
            <person name="Zhao Y."/>
            <person name="Ren L."/>
            <person name="Fei J."/>
            <person name="Morisson M."/>
            <person name="Kaiser P."/>
            <person name="Griffin D.K."/>
            <person name="Rao M."/>
            <person name="Pitel F."/>
            <person name="Wang J."/>
            <person name="Li N."/>
        </authorList>
    </citation>
    <scope>NUCLEOTIDE SEQUENCE [LARGE SCALE GENOMIC DNA]</scope>
</reference>
<evidence type="ECO:0000313" key="2">
    <source>
        <dbReference type="Proteomes" id="UP000296049"/>
    </source>
</evidence>